<reference evidence="1" key="1">
    <citation type="submission" date="2023-06" db="EMBL/GenBank/DDBJ databases">
        <title>Genome-scale phylogeny and comparative genomics of the fungal order Sordariales.</title>
        <authorList>
            <consortium name="Lawrence Berkeley National Laboratory"/>
            <person name="Hensen N."/>
            <person name="Bonometti L."/>
            <person name="Westerberg I."/>
            <person name="Brannstrom I.O."/>
            <person name="Guillou S."/>
            <person name="Cros-Aarteil S."/>
            <person name="Calhoun S."/>
            <person name="Haridas S."/>
            <person name="Kuo A."/>
            <person name="Mondo S."/>
            <person name="Pangilinan J."/>
            <person name="Riley R."/>
            <person name="LaButti K."/>
            <person name="Andreopoulos B."/>
            <person name="Lipzen A."/>
            <person name="Chen C."/>
            <person name="Yanf M."/>
            <person name="Daum C."/>
            <person name="Ng V."/>
            <person name="Clum A."/>
            <person name="Steindorff A."/>
            <person name="Ohm R."/>
            <person name="Martin F."/>
            <person name="Silar P."/>
            <person name="Natvig D."/>
            <person name="Lalanne C."/>
            <person name="Gautier V."/>
            <person name="Ament-velasquez S.L."/>
            <person name="Kruys A."/>
            <person name="Hutchinson M.I."/>
            <person name="Powell A.J."/>
            <person name="Barry K."/>
            <person name="Miller A.N."/>
            <person name="Grigoriev I.V."/>
            <person name="Debuchy R."/>
            <person name="Gladieux P."/>
            <person name="Thoren M.H."/>
            <person name="Johannesson H."/>
        </authorList>
    </citation>
    <scope>NUCLEOTIDE SEQUENCE</scope>
    <source>
        <strain evidence="1">SMH3187-1</strain>
    </source>
</reference>
<dbReference type="Proteomes" id="UP001172155">
    <property type="component" value="Unassembled WGS sequence"/>
</dbReference>
<sequence>MAAGLAVFVEVLGISTAMEIFKRDFIGSTIKIAAGLDGGVLSGAGGDLPDVRLFNEFGVFLGIAAEPGVVESGEAGVIKVTHNNALKQQAPYTLFSANENAIYIAMASIT</sequence>
<name>A0AA40EUI9_9PEZI</name>
<evidence type="ECO:0000313" key="1">
    <source>
        <dbReference type="EMBL" id="KAK0745745.1"/>
    </source>
</evidence>
<accession>A0AA40EUI9</accession>
<dbReference type="EMBL" id="JAUKUD010000004">
    <property type="protein sequence ID" value="KAK0745745.1"/>
    <property type="molecule type" value="Genomic_DNA"/>
</dbReference>
<gene>
    <name evidence="1" type="ORF">B0T18DRAFT_390318</name>
</gene>
<proteinExistence type="predicted"/>
<keyword evidence="2" id="KW-1185">Reference proteome</keyword>
<organism evidence="1 2">
    <name type="scientific">Schizothecium vesticola</name>
    <dbReference type="NCBI Taxonomy" id="314040"/>
    <lineage>
        <taxon>Eukaryota</taxon>
        <taxon>Fungi</taxon>
        <taxon>Dikarya</taxon>
        <taxon>Ascomycota</taxon>
        <taxon>Pezizomycotina</taxon>
        <taxon>Sordariomycetes</taxon>
        <taxon>Sordariomycetidae</taxon>
        <taxon>Sordariales</taxon>
        <taxon>Schizotheciaceae</taxon>
        <taxon>Schizothecium</taxon>
    </lineage>
</organism>
<protein>
    <submittedName>
        <fullName evidence="1">Uncharacterized protein</fullName>
    </submittedName>
</protein>
<comment type="caution">
    <text evidence="1">The sequence shown here is derived from an EMBL/GenBank/DDBJ whole genome shotgun (WGS) entry which is preliminary data.</text>
</comment>
<dbReference type="AlphaFoldDB" id="A0AA40EUI9"/>
<evidence type="ECO:0000313" key="2">
    <source>
        <dbReference type="Proteomes" id="UP001172155"/>
    </source>
</evidence>